<dbReference type="InterPro" id="IPR002481">
    <property type="entry name" value="FUR"/>
</dbReference>
<reference evidence="1" key="1">
    <citation type="journal article" date="2015" name="Nature">
        <title>Complex archaea that bridge the gap between prokaryotes and eukaryotes.</title>
        <authorList>
            <person name="Spang A."/>
            <person name="Saw J.H."/>
            <person name="Jorgensen S.L."/>
            <person name="Zaremba-Niedzwiedzka K."/>
            <person name="Martijn J."/>
            <person name="Lind A.E."/>
            <person name="van Eijk R."/>
            <person name="Schleper C."/>
            <person name="Guy L."/>
            <person name="Ettema T.J."/>
        </authorList>
    </citation>
    <scope>NUCLEOTIDE SEQUENCE</scope>
</reference>
<name>A0A0F9T171_9ZZZZ</name>
<comment type="caution">
    <text evidence="1">The sequence shown here is derived from an EMBL/GenBank/DDBJ whole genome shotgun (WGS) entry which is preliminary data.</text>
</comment>
<dbReference type="AlphaFoldDB" id="A0A0F9T171"/>
<dbReference type="PANTHER" id="PTHR33202">
    <property type="entry name" value="ZINC UPTAKE REGULATION PROTEIN"/>
    <property type="match status" value="1"/>
</dbReference>
<evidence type="ECO:0008006" key="2">
    <source>
        <dbReference type="Google" id="ProtNLM"/>
    </source>
</evidence>
<dbReference type="InterPro" id="IPR036390">
    <property type="entry name" value="WH_DNA-bd_sf"/>
</dbReference>
<sequence>MTSMSHMEQVVKKLESKGVRPTAMRLLTYKRLAQLEVATSLGELEKDFERSERSTLFRTMKTFEEKGIVHQIEDGTGVIKYALCEDNCECEVGSDLHLHFHCDSCGETVCLTEHKIPSINLPEGYVAEDINLVVKGVCGKCTDDLD</sequence>
<dbReference type="Pfam" id="PF01475">
    <property type="entry name" value="FUR"/>
    <property type="match status" value="1"/>
</dbReference>
<accession>A0A0F9T171</accession>
<dbReference type="EMBL" id="LAZR01000446">
    <property type="protein sequence ID" value="KKN68537.1"/>
    <property type="molecule type" value="Genomic_DNA"/>
</dbReference>
<protein>
    <recommendedName>
        <fullName evidence="2">Transcriptional repressor</fullName>
    </recommendedName>
</protein>
<dbReference type="SUPFAM" id="SSF46785">
    <property type="entry name" value="Winged helix' DNA-binding domain"/>
    <property type="match status" value="1"/>
</dbReference>
<dbReference type="InterPro" id="IPR036388">
    <property type="entry name" value="WH-like_DNA-bd_sf"/>
</dbReference>
<dbReference type="GO" id="GO:0045892">
    <property type="term" value="P:negative regulation of DNA-templated transcription"/>
    <property type="evidence" value="ECO:0007669"/>
    <property type="project" value="TreeGrafter"/>
</dbReference>
<dbReference type="GO" id="GO:0008270">
    <property type="term" value="F:zinc ion binding"/>
    <property type="evidence" value="ECO:0007669"/>
    <property type="project" value="TreeGrafter"/>
</dbReference>
<proteinExistence type="predicted"/>
<dbReference type="GO" id="GO:1900376">
    <property type="term" value="P:regulation of secondary metabolite biosynthetic process"/>
    <property type="evidence" value="ECO:0007669"/>
    <property type="project" value="TreeGrafter"/>
</dbReference>
<dbReference type="Gene3D" id="1.10.10.10">
    <property type="entry name" value="Winged helix-like DNA-binding domain superfamily/Winged helix DNA-binding domain"/>
    <property type="match status" value="1"/>
</dbReference>
<dbReference type="PANTHER" id="PTHR33202:SF22">
    <property type="entry name" value="HYDROGEN PEROXIDE SENSITIVE REPRESSOR"/>
    <property type="match status" value="1"/>
</dbReference>
<evidence type="ECO:0000313" key="1">
    <source>
        <dbReference type="EMBL" id="KKN68537.1"/>
    </source>
</evidence>
<dbReference type="GO" id="GO:0003700">
    <property type="term" value="F:DNA-binding transcription factor activity"/>
    <property type="evidence" value="ECO:0007669"/>
    <property type="project" value="InterPro"/>
</dbReference>
<organism evidence="1">
    <name type="scientific">marine sediment metagenome</name>
    <dbReference type="NCBI Taxonomy" id="412755"/>
    <lineage>
        <taxon>unclassified sequences</taxon>
        <taxon>metagenomes</taxon>
        <taxon>ecological metagenomes</taxon>
    </lineage>
</organism>
<gene>
    <name evidence="1" type="ORF">LCGC14_0450280</name>
</gene>
<dbReference type="GO" id="GO:0000976">
    <property type="term" value="F:transcription cis-regulatory region binding"/>
    <property type="evidence" value="ECO:0007669"/>
    <property type="project" value="TreeGrafter"/>
</dbReference>